<comment type="caution">
    <text evidence="1">The sequence shown here is derived from an EMBL/GenBank/DDBJ whole genome shotgun (WGS) entry which is preliminary data.</text>
</comment>
<keyword evidence="2" id="KW-1185">Reference proteome</keyword>
<accession>A0A0V8QAW4</accession>
<name>A0A0V8QAW4_9FIRM</name>
<dbReference type="AlphaFoldDB" id="A0A0V8QAW4"/>
<protein>
    <recommendedName>
        <fullName evidence="3">Antirepressor protein C-terminal domain-containing protein</fullName>
    </recommendedName>
</protein>
<dbReference type="OrthoDB" id="696873at2"/>
<evidence type="ECO:0000313" key="1">
    <source>
        <dbReference type="EMBL" id="KSV57725.1"/>
    </source>
</evidence>
<reference evidence="1 2" key="1">
    <citation type="submission" date="2015-11" db="EMBL/GenBank/DDBJ databases">
        <title>Butyribacter intestini gen. nov., sp. nov., a butyric acid-producing bacterium of the family Lachnospiraceae isolated from the human faeces.</title>
        <authorList>
            <person name="Zou Y."/>
            <person name="Xue W."/>
            <person name="Luo G."/>
            <person name="Lv M."/>
        </authorList>
    </citation>
    <scope>NUCLEOTIDE SEQUENCE [LARGE SCALE GENOMIC DNA]</scope>
    <source>
        <strain evidence="1 2">ACET-33324</strain>
    </source>
</reference>
<proteinExistence type="predicted"/>
<evidence type="ECO:0000313" key="2">
    <source>
        <dbReference type="Proteomes" id="UP000054874"/>
    </source>
</evidence>
<dbReference type="Proteomes" id="UP000054874">
    <property type="component" value="Unassembled WGS sequence"/>
</dbReference>
<organism evidence="1 2">
    <name type="scientific">Acetivibrio ethanolgignens</name>
    <dbReference type="NCBI Taxonomy" id="290052"/>
    <lineage>
        <taxon>Bacteria</taxon>
        <taxon>Bacillati</taxon>
        <taxon>Bacillota</taxon>
        <taxon>Clostridia</taxon>
        <taxon>Eubacteriales</taxon>
        <taxon>Oscillospiraceae</taxon>
        <taxon>Acetivibrio</taxon>
    </lineage>
</organism>
<gene>
    <name evidence="1" type="ORF">ASU35_15395</name>
</gene>
<dbReference type="EMBL" id="LNAM01000203">
    <property type="protein sequence ID" value="KSV57725.1"/>
    <property type="molecule type" value="Genomic_DNA"/>
</dbReference>
<dbReference type="RefSeq" id="WP_058354031.1">
    <property type="nucleotide sequence ID" value="NZ_CABMMD010000203.1"/>
</dbReference>
<dbReference type="STRING" id="290052.ASU35_15395"/>
<evidence type="ECO:0008006" key="3">
    <source>
        <dbReference type="Google" id="ProtNLM"/>
    </source>
</evidence>
<sequence length="311" mass="35653">MNETQFIDDRTLRDKNVDRFEILEKVKKVLLIPNTDFMTVNQLAEYYSTYYKDKNKKDNIVTPDGIRKLYSLHSDELDSDGVCIKSYKDFLIGNEFTLENLKGKVILTHSTGMSFEIPNRGIRVFPRRAILRVGMLLRDSVIAKEVRTQLLNIEEKSSDEVKVQDINEEQSLMLAVGMAVASGDANAVAVATTNLIAFKNRHIEKLKNDNKALAEGILEWKDRNKLNAGIRKLAAVTGIHFSKMWNELYKNLQYKYGICLKQRGGTPYVQWIKESEWDDVMKTFCAMCEAYEQSPTEMFQQTTPRNALASV</sequence>